<accession>A0AAP0GC26</accession>
<protein>
    <submittedName>
        <fullName evidence="1">Uncharacterized protein</fullName>
    </submittedName>
</protein>
<reference evidence="1 2" key="1">
    <citation type="journal article" date="2022" name="Nat. Plants">
        <title>Genomes of leafy and leafless Platanthera orchids illuminate the evolution of mycoheterotrophy.</title>
        <authorList>
            <person name="Li M.H."/>
            <person name="Liu K.W."/>
            <person name="Li Z."/>
            <person name="Lu H.C."/>
            <person name="Ye Q.L."/>
            <person name="Zhang D."/>
            <person name="Wang J.Y."/>
            <person name="Li Y.F."/>
            <person name="Zhong Z.M."/>
            <person name="Liu X."/>
            <person name="Yu X."/>
            <person name="Liu D.K."/>
            <person name="Tu X.D."/>
            <person name="Liu B."/>
            <person name="Hao Y."/>
            <person name="Liao X.Y."/>
            <person name="Jiang Y.T."/>
            <person name="Sun W.H."/>
            <person name="Chen J."/>
            <person name="Chen Y.Q."/>
            <person name="Ai Y."/>
            <person name="Zhai J.W."/>
            <person name="Wu S.S."/>
            <person name="Zhou Z."/>
            <person name="Hsiao Y.Y."/>
            <person name="Wu W.L."/>
            <person name="Chen Y.Y."/>
            <person name="Lin Y.F."/>
            <person name="Hsu J.L."/>
            <person name="Li C.Y."/>
            <person name="Wang Z.W."/>
            <person name="Zhao X."/>
            <person name="Zhong W.Y."/>
            <person name="Ma X.K."/>
            <person name="Ma L."/>
            <person name="Huang J."/>
            <person name="Chen G.Z."/>
            <person name="Huang M.Z."/>
            <person name="Huang L."/>
            <person name="Peng D.H."/>
            <person name="Luo Y.B."/>
            <person name="Zou S.Q."/>
            <person name="Chen S.P."/>
            <person name="Lan S."/>
            <person name="Tsai W.C."/>
            <person name="Van de Peer Y."/>
            <person name="Liu Z.J."/>
        </authorList>
    </citation>
    <scope>NUCLEOTIDE SEQUENCE [LARGE SCALE GENOMIC DNA]</scope>
    <source>
        <strain evidence="1">Lor287</strain>
    </source>
</reference>
<dbReference type="InterPro" id="IPR007750">
    <property type="entry name" value="DUF674"/>
</dbReference>
<name>A0AAP0GC26_9ASPA</name>
<comment type="caution">
    <text evidence="1">The sequence shown here is derived from an EMBL/GenBank/DDBJ whole genome shotgun (WGS) entry which is preliminary data.</text>
</comment>
<dbReference type="Proteomes" id="UP001418222">
    <property type="component" value="Unassembled WGS sequence"/>
</dbReference>
<evidence type="ECO:0000313" key="2">
    <source>
        <dbReference type="Proteomes" id="UP001418222"/>
    </source>
</evidence>
<gene>
    <name evidence="1" type="ORF">KSP39_PZI003785</name>
</gene>
<dbReference type="Pfam" id="PF05056">
    <property type="entry name" value="DUF674"/>
    <property type="match status" value="1"/>
</dbReference>
<sequence length="81" mass="9437">MMVLSFENERPDKCILYNVRGKRIAAQTRNRSFSKLRTIMAASDPQITIKLFMDPGNNYNVLFAECGKDFVDFMFSFLLFL</sequence>
<keyword evidence="2" id="KW-1185">Reference proteome</keyword>
<dbReference type="AlphaFoldDB" id="A0AAP0GC26"/>
<dbReference type="EMBL" id="JBBWWQ010000003">
    <property type="protein sequence ID" value="KAK8951069.1"/>
    <property type="molecule type" value="Genomic_DNA"/>
</dbReference>
<proteinExistence type="predicted"/>
<organism evidence="1 2">
    <name type="scientific">Platanthera zijinensis</name>
    <dbReference type="NCBI Taxonomy" id="2320716"/>
    <lineage>
        <taxon>Eukaryota</taxon>
        <taxon>Viridiplantae</taxon>
        <taxon>Streptophyta</taxon>
        <taxon>Embryophyta</taxon>
        <taxon>Tracheophyta</taxon>
        <taxon>Spermatophyta</taxon>
        <taxon>Magnoliopsida</taxon>
        <taxon>Liliopsida</taxon>
        <taxon>Asparagales</taxon>
        <taxon>Orchidaceae</taxon>
        <taxon>Orchidoideae</taxon>
        <taxon>Orchideae</taxon>
        <taxon>Orchidinae</taxon>
        <taxon>Platanthera</taxon>
    </lineage>
</organism>
<evidence type="ECO:0000313" key="1">
    <source>
        <dbReference type="EMBL" id="KAK8951069.1"/>
    </source>
</evidence>